<dbReference type="InterPro" id="IPR000858">
    <property type="entry name" value="S_locus_glycoprot_dom"/>
</dbReference>
<evidence type="ECO:0000256" key="10">
    <source>
        <dbReference type="SAM" id="Phobius"/>
    </source>
</evidence>
<dbReference type="InterPro" id="IPR011009">
    <property type="entry name" value="Kinase-like_dom_sf"/>
</dbReference>
<dbReference type="PANTHER" id="PTHR47974:SF10">
    <property type="entry name" value="RECEPTOR-LIKE SERINE_THREONINE-PROTEIN KINASE"/>
    <property type="match status" value="1"/>
</dbReference>
<evidence type="ECO:0008006" key="17">
    <source>
        <dbReference type="Google" id="ProtNLM"/>
    </source>
</evidence>
<dbReference type="PANTHER" id="PTHR47974">
    <property type="entry name" value="OS07G0415500 PROTEIN"/>
    <property type="match status" value="1"/>
</dbReference>
<evidence type="ECO:0000256" key="8">
    <source>
        <dbReference type="ARBA" id="ARBA00023180"/>
    </source>
</evidence>
<keyword evidence="6 10" id="KW-0472">Membrane</keyword>
<dbReference type="Gene3D" id="3.30.200.20">
    <property type="entry name" value="Phosphorylase Kinase, domain 1"/>
    <property type="match status" value="1"/>
</dbReference>
<dbReference type="Proteomes" id="UP000326939">
    <property type="component" value="Chromosome 1"/>
</dbReference>
<dbReference type="GO" id="GO:0004672">
    <property type="term" value="F:protein kinase activity"/>
    <property type="evidence" value="ECO:0007669"/>
    <property type="project" value="InterPro"/>
</dbReference>
<dbReference type="InterPro" id="IPR036426">
    <property type="entry name" value="Bulb-type_lectin_dom_sf"/>
</dbReference>
<feature type="transmembrane region" description="Helical" evidence="10">
    <location>
        <begin position="501"/>
        <end position="525"/>
    </location>
</feature>
<dbReference type="PROSITE" id="PS50948">
    <property type="entry name" value="PAN"/>
    <property type="match status" value="1"/>
</dbReference>
<comment type="caution">
    <text evidence="15">The sequence shown here is derived from an EMBL/GenBank/DDBJ whole genome shotgun (WGS) entry which is preliminary data.</text>
</comment>
<dbReference type="PROSITE" id="PS50927">
    <property type="entry name" value="BULB_LECTIN"/>
    <property type="match status" value="2"/>
</dbReference>
<protein>
    <recommendedName>
        <fullName evidence="17">Protein kinase domain-containing protein</fullName>
    </recommendedName>
</protein>
<gene>
    <name evidence="15" type="ORF">DKX38_000042</name>
</gene>
<dbReference type="SUPFAM" id="SSF56112">
    <property type="entry name" value="Protein kinase-like (PK-like)"/>
    <property type="match status" value="1"/>
</dbReference>
<dbReference type="Gene3D" id="2.90.10.30">
    <property type="match status" value="1"/>
</dbReference>
<dbReference type="SMART" id="SM00108">
    <property type="entry name" value="B_lectin"/>
    <property type="match status" value="1"/>
</dbReference>
<dbReference type="GO" id="GO:0016020">
    <property type="term" value="C:membrane"/>
    <property type="evidence" value="ECO:0007669"/>
    <property type="project" value="UniProtKB-SubCell"/>
</dbReference>
<dbReference type="Pfam" id="PF01453">
    <property type="entry name" value="B_lectin"/>
    <property type="match status" value="1"/>
</dbReference>
<evidence type="ECO:0000259" key="12">
    <source>
        <dbReference type="PROSITE" id="PS50927"/>
    </source>
</evidence>
<keyword evidence="5 10" id="KW-1133">Transmembrane helix</keyword>
<proteinExistence type="predicted"/>
<feature type="domain" description="Bulb-type lectin" evidence="12">
    <location>
        <begin position="641"/>
        <end position="768"/>
    </location>
</feature>
<evidence type="ECO:0000259" key="13">
    <source>
        <dbReference type="PROSITE" id="PS50948"/>
    </source>
</evidence>
<evidence type="ECO:0000256" key="7">
    <source>
        <dbReference type="ARBA" id="ARBA00023157"/>
    </source>
</evidence>
<evidence type="ECO:0000256" key="3">
    <source>
        <dbReference type="ARBA" id="ARBA00022692"/>
    </source>
</evidence>
<reference evidence="16" key="1">
    <citation type="journal article" date="2019" name="Gigascience">
        <title>De novo genome assembly of the endangered Acer yangbiense, a plant species with extremely small populations endemic to Yunnan Province, China.</title>
        <authorList>
            <person name="Yang J."/>
            <person name="Wariss H.M."/>
            <person name="Tao L."/>
            <person name="Zhang R."/>
            <person name="Yun Q."/>
            <person name="Hollingsworth P."/>
            <person name="Dao Z."/>
            <person name="Luo G."/>
            <person name="Guo H."/>
            <person name="Ma Y."/>
            <person name="Sun W."/>
        </authorList>
    </citation>
    <scope>NUCLEOTIDE SEQUENCE [LARGE SCALE GENOMIC DNA]</scope>
    <source>
        <strain evidence="16">cv. br00</strain>
    </source>
</reference>
<dbReference type="PRINTS" id="PR01166">
    <property type="entry name" value="CYCOXIDASEII"/>
</dbReference>
<name>A0A5N5P169_9ROSI</name>
<dbReference type="GO" id="GO:0005524">
    <property type="term" value="F:ATP binding"/>
    <property type="evidence" value="ECO:0007669"/>
    <property type="project" value="InterPro"/>
</dbReference>
<dbReference type="PROSITE" id="PS50011">
    <property type="entry name" value="PROTEIN_KINASE_DOM"/>
    <property type="match status" value="1"/>
</dbReference>
<evidence type="ECO:0000256" key="5">
    <source>
        <dbReference type="ARBA" id="ARBA00022989"/>
    </source>
</evidence>
<dbReference type="InterPro" id="IPR003609">
    <property type="entry name" value="Pan_app"/>
</dbReference>
<feature type="transmembrane region" description="Helical" evidence="10">
    <location>
        <begin position="1064"/>
        <end position="1091"/>
    </location>
</feature>
<evidence type="ECO:0000256" key="1">
    <source>
        <dbReference type="ARBA" id="ARBA00004141"/>
    </source>
</evidence>
<dbReference type="EMBL" id="VDCV01000001">
    <property type="protein sequence ID" value="KAB5572848.1"/>
    <property type="molecule type" value="Genomic_DNA"/>
</dbReference>
<dbReference type="PROSITE" id="PS50999">
    <property type="entry name" value="COX2_TM"/>
    <property type="match status" value="1"/>
</dbReference>
<dbReference type="Pfam" id="PF00954">
    <property type="entry name" value="S_locus_glycop"/>
    <property type="match status" value="1"/>
</dbReference>
<keyword evidence="7" id="KW-1015">Disulfide bond</keyword>
<evidence type="ECO:0000256" key="6">
    <source>
        <dbReference type="ARBA" id="ARBA00023136"/>
    </source>
</evidence>
<feature type="domain" description="Protein kinase" evidence="11">
    <location>
        <begin position="1122"/>
        <end position="1397"/>
    </location>
</feature>
<dbReference type="InterPro" id="IPR001480">
    <property type="entry name" value="Bulb-type_lectin_dom"/>
</dbReference>
<dbReference type="Pfam" id="PF07714">
    <property type="entry name" value="PK_Tyr_Ser-Thr"/>
    <property type="match status" value="1"/>
</dbReference>
<evidence type="ECO:0000259" key="11">
    <source>
        <dbReference type="PROSITE" id="PS50011"/>
    </source>
</evidence>
<comment type="subcellular location">
    <subcellularLocation>
        <location evidence="1">Membrane</location>
        <topology evidence="1">Multi-pass membrane protein</topology>
    </subcellularLocation>
    <subcellularLocation>
        <location evidence="2">Membrane</location>
        <topology evidence="2">Single-pass membrane protein</topology>
    </subcellularLocation>
</comment>
<feature type="domain" description="Bulb-type lectin" evidence="12">
    <location>
        <begin position="771"/>
        <end position="891"/>
    </location>
</feature>
<dbReference type="InterPro" id="IPR036257">
    <property type="entry name" value="Cyt_c_oxidase_su2_TM_sf"/>
</dbReference>
<organism evidence="15 16">
    <name type="scientific">Salix brachista</name>
    <dbReference type="NCBI Taxonomy" id="2182728"/>
    <lineage>
        <taxon>Eukaryota</taxon>
        <taxon>Viridiplantae</taxon>
        <taxon>Streptophyta</taxon>
        <taxon>Embryophyta</taxon>
        <taxon>Tracheophyta</taxon>
        <taxon>Spermatophyta</taxon>
        <taxon>Magnoliopsida</taxon>
        <taxon>eudicotyledons</taxon>
        <taxon>Gunneridae</taxon>
        <taxon>Pentapetalae</taxon>
        <taxon>rosids</taxon>
        <taxon>fabids</taxon>
        <taxon>Malpighiales</taxon>
        <taxon>Salicaceae</taxon>
        <taxon>Saliceae</taxon>
        <taxon>Salix</taxon>
    </lineage>
</organism>
<dbReference type="InterPro" id="IPR000719">
    <property type="entry name" value="Prot_kinase_dom"/>
</dbReference>
<dbReference type="Pfam" id="PF02790">
    <property type="entry name" value="COX2_TM"/>
    <property type="match status" value="1"/>
</dbReference>
<dbReference type="InterPro" id="IPR001245">
    <property type="entry name" value="Ser-Thr/Tyr_kinase_cat_dom"/>
</dbReference>
<dbReference type="Gene3D" id="1.10.510.10">
    <property type="entry name" value="Transferase(Phosphotransferase) domain 1"/>
    <property type="match status" value="1"/>
</dbReference>
<evidence type="ECO:0000313" key="15">
    <source>
        <dbReference type="EMBL" id="KAB5572848.1"/>
    </source>
</evidence>
<feature type="domain" description="Cytochrome oxidase subunit II transmembrane region profile" evidence="14">
    <location>
        <begin position="432"/>
        <end position="529"/>
    </location>
</feature>
<evidence type="ECO:0000256" key="9">
    <source>
        <dbReference type="SAM" id="MobiDB-lite"/>
    </source>
</evidence>
<evidence type="ECO:0000259" key="14">
    <source>
        <dbReference type="PROSITE" id="PS50999"/>
    </source>
</evidence>
<evidence type="ECO:0000256" key="2">
    <source>
        <dbReference type="ARBA" id="ARBA00004167"/>
    </source>
</evidence>
<evidence type="ECO:0000256" key="4">
    <source>
        <dbReference type="ARBA" id="ARBA00022729"/>
    </source>
</evidence>
<feature type="transmembrane region" description="Helical" evidence="10">
    <location>
        <begin position="617"/>
        <end position="645"/>
    </location>
</feature>
<feature type="region of interest" description="Disordered" evidence="9">
    <location>
        <begin position="18"/>
        <end position="45"/>
    </location>
</feature>
<dbReference type="SUPFAM" id="SSF81464">
    <property type="entry name" value="Cytochrome c oxidase subunit II-like, transmembrane region"/>
    <property type="match status" value="1"/>
</dbReference>
<accession>A0A5N5P169</accession>
<dbReference type="GO" id="GO:0022900">
    <property type="term" value="P:electron transport chain"/>
    <property type="evidence" value="ECO:0007669"/>
    <property type="project" value="InterPro"/>
</dbReference>
<feature type="region of interest" description="Disordered" evidence="9">
    <location>
        <begin position="427"/>
        <end position="451"/>
    </location>
</feature>
<keyword evidence="8" id="KW-0325">Glycoprotein</keyword>
<feature type="domain" description="Apple" evidence="13">
    <location>
        <begin position="953"/>
        <end position="1033"/>
    </location>
</feature>
<feature type="compositionally biased region" description="Basic and acidic residues" evidence="9">
    <location>
        <begin position="18"/>
        <end position="32"/>
    </location>
</feature>
<dbReference type="Gene3D" id="1.10.287.90">
    <property type="match status" value="1"/>
</dbReference>
<dbReference type="SUPFAM" id="SSF51110">
    <property type="entry name" value="alpha-D-mannose-specific plant lectins"/>
    <property type="match status" value="2"/>
</dbReference>
<dbReference type="InterPro" id="IPR011759">
    <property type="entry name" value="Cyt_c_oxidase_su2_TM_dom"/>
</dbReference>
<evidence type="ECO:0000313" key="16">
    <source>
        <dbReference type="Proteomes" id="UP000326939"/>
    </source>
</evidence>
<dbReference type="GO" id="GO:0048544">
    <property type="term" value="P:recognition of pollen"/>
    <property type="evidence" value="ECO:0007669"/>
    <property type="project" value="InterPro"/>
</dbReference>
<keyword evidence="3 10" id="KW-0812">Transmembrane</keyword>
<sequence>MVLERSVSFKCGESERMISIRASPPDKEKDASTRPVSINSKEMDNQPLLSDDSIERIRKPTFFNPQSPKHVLAVKLPVYKSLRTRRKLADCAVLAEQRWWKLLDFAELKKSSISFFDIEKHESAISRWSRARTRAAKVGKGLSKNDKAQKLSLQHWLEAIDPRHRYGHNLHFYYLQWFESKSREPFFYWLDIGEGKEANLEKCPRSKLKQQCIKYLGPMERKTYEVVVKEGKLLYKESGELLHTTKDAKWIFVLSTSKSLYVGKKMKGKFQHSSFLAGGVATAAGRLVVDGGVLKAVWPHSGHYRPTEESFKDFLSFLRENNVDLTDVKTSPMDEEDRVLYKQGSYKHRRNNASDEDLSHAVNDLEIEEVQNLTPENTFSVDEKTSSVLEQQKPRQLINFRRKLTNLKESESSGLVERLNSTEKLFSENCPTRPRGTMAIRNSKRSKPNDARNNGLTSRYLILPHSYFGFRIMDLGWRLWHFHYKKNPISQRTVHGTTIEILWIIFPSLILTFIAIPSFALLFAMDDVVAGVRNMPRFLANGQQELDLTVAVSGTALQNSRLLPGAPSLLLLLKFEFTVLLAAEMGVTRNRGVNYEKFIEHFQGKTRKLETFERCSFVLAVFVFLGSVFCCFCDEVAMVSVPLGFEISGFDRSRIWVSQNGVFAFGFLENCSKEDEVDSFLVGIRYNLGDNEVVNVPVWTVGGGLRVSMNSTIRLSMDGRLILVDNPSGVIVWSSDTSSLGIRKASLLNNGNLVLVGIEDNVLWQSFNSPTSTLLPGQSLHFPQTLRAPSKKSISSYYSFVIWHSGELALVWENNVTYWSNHVNLLGSFKEAVFDGNGLLGLIDLSNKTVWSISSKDFDEPSLTLRRLKMDSDGNLRIYSWNHVLHEWKVGWQAVENQCDVFGSCGLYSLCGLNSTGAVCDCLYQDSVNWGSGLSTVDSGSSGCKKMVDLGSCKMNTSMMVMRQTFLYGLYPPQDVDIMLSEKACKEYCSNDTNCIAATSKNDGSGICTIKQTSFITGYGNPSVSATSFLKVCLVPLAVSARGTNPDVTAKPISTSRGGDSKNFTAAIALIVSVTASGFVAIEMFVFWFMYRRRKLKAHIRIPFSKDAQMNAHYNSLIRLSFEEIKEITSDLANKLGPSVYKGALPNKTPVIVKALYDVTANEKEFRVAVSTLGRMHHRNLVLLKGFCFEANNRFLMYEYVQNGSLDKWLLNMEPDHNEGTWQQRLDIALGVARALAYLQSECQICVPHGNLKLENVLLDENFIPKLTDFGLGSLFKEEAASSSESPSERDIYMFGEMLLQIVTCKRDILGENLKHLVEKMSEELNSEDSIISEEVERVVRIALWCMQNQPFLRPSIGEVVKVLEGTLSVDRPPSAFAFRPDQMDGRVLTEVEVDSS</sequence>
<dbReference type="Gene3D" id="2.90.10.10">
    <property type="entry name" value="Bulb-type lectin domain"/>
    <property type="match status" value="1"/>
</dbReference>
<keyword evidence="16" id="KW-1185">Reference proteome</keyword>
<keyword evidence="4" id="KW-0732">Signal</keyword>